<sequence length="455" mass="50735">MIISVIGSGGKTTYIHELKDKYVSLNKTVLMCTTTHMLIEEDTLVDPGYDEIMQRIEAYGYCHAGNRCGDLKIEALDEELLNQLKQVVDAILIEADGSKYLPLKFPSANEPVIDSDTDEIVLISNLNGLNQPVKDVVHRYKLTNLDPSEHVTPRIMQDLIRAYLKKLNKPVTIHVNGASDLYTRCVKALLEENVDVNLIRKEWFNMQPKLVILGCGHVSQYLAKMASILELYTIVIDNRKEFANSQHFPTADEIHCIDYAQMDSVLPDEENACYVIVTRGHKDDRLCLEKTIHKPHLYLGMIGSKGKVKKTFDALIEEGYLKEELSNVHAPIGLDIKAQTPAEISISILAELIEIKNTKFSSSVSKELLESNMHGTLCIIIDKKGSAPRGIGSMMLVHKDGVIDTIGGGKVEYQAILDAKECKKVMIKEYDLSNAESATLGMICGGYNKVLFIPV</sequence>
<dbReference type="Pfam" id="PF19842">
    <property type="entry name" value="YqeC"/>
    <property type="match status" value="1"/>
</dbReference>
<dbReference type="Gene3D" id="3.40.50.720">
    <property type="entry name" value="NAD(P)-binding Rossmann-like Domain"/>
    <property type="match status" value="1"/>
</dbReference>
<dbReference type="PANTHER" id="PTHR30388:SF6">
    <property type="entry name" value="XANTHINE DEHYDROGENASE SUBUNIT A-RELATED"/>
    <property type="match status" value="1"/>
</dbReference>
<dbReference type="InterPro" id="IPR003777">
    <property type="entry name" value="XdhC_CoxI"/>
</dbReference>
<evidence type="ECO:0000259" key="1">
    <source>
        <dbReference type="Pfam" id="PF02625"/>
    </source>
</evidence>
<dbReference type="InterPro" id="IPR017587">
    <property type="entry name" value="YqeC"/>
</dbReference>
<feature type="domain" description="XdhC- CoxI" evidence="1">
    <location>
        <begin position="369"/>
        <end position="422"/>
    </location>
</feature>
<feature type="domain" description="XdhC Rossmann" evidence="2">
    <location>
        <begin position="210"/>
        <end position="352"/>
    </location>
</feature>
<protein>
    <submittedName>
        <fullName evidence="3">Putative selenium-dependent hydroxylase accessory protein YqeC</fullName>
    </submittedName>
</protein>
<evidence type="ECO:0000313" key="3">
    <source>
        <dbReference type="EMBL" id="RGU93096.1"/>
    </source>
</evidence>
<dbReference type="GeneID" id="66578934"/>
<evidence type="ECO:0000313" key="4">
    <source>
        <dbReference type="Proteomes" id="UP000265489"/>
    </source>
</evidence>
<organism evidence="3 4">
    <name type="scientific">Holdemanella biformis</name>
    <dbReference type="NCBI Taxonomy" id="1735"/>
    <lineage>
        <taxon>Bacteria</taxon>
        <taxon>Bacillati</taxon>
        <taxon>Bacillota</taxon>
        <taxon>Erysipelotrichia</taxon>
        <taxon>Erysipelotrichales</taxon>
        <taxon>Erysipelotrichaceae</taxon>
        <taxon>Holdemanella</taxon>
    </lineage>
</organism>
<reference evidence="3 4" key="1">
    <citation type="submission" date="2018-08" db="EMBL/GenBank/DDBJ databases">
        <title>A genome reference for cultivated species of the human gut microbiota.</title>
        <authorList>
            <person name="Zou Y."/>
            <person name="Xue W."/>
            <person name="Luo G."/>
        </authorList>
    </citation>
    <scope>NUCLEOTIDE SEQUENCE [LARGE SCALE GENOMIC DNA]</scope>
    <source>
        <strain evidence="3 4">AF15-20</strain>
    </source>
</reference>
<dbReference type="EMBL" id="QRYQ01000004">
    <property type="protein sequence ID" value="RGU93096.1"/>
    <property type="molecule type" value="Genomic_DNA"/>
</dbReference>
<comment type="caution">
    <text evidence="3">The sequence shown here is derived from an EMBL/GenBank/DDBJ whole genome shotgun (WGS) entry which is preliminary data.</text>
</comment>
<dbReference type="InterPro" id="IPR027051">
    <property type="entry name" value="XdhC_Rossmann_dom"/>
</dbReference>
<dbReference type="AlphaFoldDB" id="A0A395WDD3"/>
<name>A0A395WDD3_9FIRM</name>
<dbReference type="Pfam" id="PF13478">
    <property type="entry name" value="XdhC_C"/>
    <property type="match status" value="1"/>
</dbReference>
<proteinExistence type="predicted"/>
<dbReference type="RefSeq" id="WP_118324808.1">
    <property type="nucleotide sequence ID" value="NZ_QRYH01000003.1"/>
</dbReference>
<accession>A0A395WDD3</accession>
<dbReference type="Proteomes" id="UP000265489">
    <property type="component" value="Unassembled WGS sequence"/>
</dbReference>
<dbReference type="InterPro" id="IPR052698">
    <property type="entry name" value="MoCofactor_Util/Proc"/>
</dbReference>
<dbReference type="NCBIfam" id="TIGR03172">
    <property type="entry name" value="selenium cofactor biosynthesis protein YqeC"/>
    <property type="match status" value="1"/>
</dbReference>
<dbReference type="PANTHER" id="PTHR30388">
    <property type="entry name" value="ALDEHYDE OXIDOREDUCTASE MOLYBDENUM COFACTOR ASSEMBLY PROTEIN"/>
    <property type="match status" value="1"/>
</dbReference>
<evidence type="ECO:0000259" key="2">
    <source>
        <dbReference type="Pfam" id="PF13478"/>
    </source>
</evidence>
<dbReference type="Pfam" id="PF02625">
    <property type="entry name" value="XdhC_CoxI"/>
    <property type="match status" value="1"/>
</dbReference>
<gene>
    <name evidence="3" type="primary">yqeC</name>
    <name evidence="3" type="ORF">DWW32_03750</name>
</gene>